<proteinExistence type="predicted"/>
<keyword evidence="2" id="KW-1185">Reference proteome</keyword>
<evidence type="ECO:0000313" key="2">
    <source>
        <dbReference type="Proteomes" id="UP001497700"/>
    </source>
</evidence>
<dbReference type="EMBL" id="MU393424">
    <property type="protein sequence ID" value="KAI4870515.1"/>
    <property type="molecule type" value="Genomic_DNA"/>
</dbReference>
<reference evidence="1 2" key="1">
    <citation type="journal article" date="2022" name="New Phytol.">
        <title>Ecological generalism drives hyperdiversity of secondary metabolite gene clusters in xylarialean endophytes.</title>
        <authorList>
            <person name="Franco M.E.E."/>
            <person name="Wisecaver J.H."/>
            <person name="Arnold A.E."/>
            <person name="Ju Y.M."/>
            <person name="Slot J.C."/>
            <person name="Ahrendt S."/>
            <person name="Moore L.P."/>
            <person name="Eastman K.E."/>
            <person name="Scott K."/>
            <person name="Konkel Z."/>
            <person name="Mondo S.J."/>
            <person name="Kuo A."/>
            <person name="Hayes R.D."/>
            <person name="Haridas S."/>
            <person name="Andreopoulos B."/>
            <person name="Riley R."/>
            <person name="LaButti K."/>
            <person name="Pangilinan J."/>
            <person name="Lipzen A."/>
            <person name="Amirebrahimi M."/>
            <person name="Yan J."/>
            <person name="Adam C."/>
            <person name="Keymanesh K."/>
            <person name="Ng V."/>
            <person name="Louie K."/>
            <person name="Northen T."/>
            <person name="Drula E."/>
            <person name="Henrissat B."/>
            <person name="Hsieh H.M."/>
            <person name="Youens-Clark K."/>
            <person name="Lutzoni F."/>
            <person name="Miadlikowska J."/>
            <person name="Eastwood D.C."/>
            <person name="Hamelin R.C."/>
            <person name="Grigoriev I.V."/>
            <person name="U'Ren J.M."/>
        </authorList>
    </citation>
    <scope>NUCLEOTIDE SEQUENCE [LARGE SCALE GENOMIC DNA]</scope>
    <source>
        <strain evidence="1 2">CBS 119005</strain>
    </source>
</reference>
<dbReference type="Proteomes" id="UP001497700">
    <property type="component" value="Unassembled WGS sequence"/>
</dbReference>
<accession>A0ACB9ZI92</accession>
<protein>
    <submittedName>
        <fullName evidence="1">Uncharacterized protein</fullName>
    </submittedName>
</protein>
<name>A0ACB9ZI92_9PEZI</name>
<evidence type="ECO:0000313" key="1">
    <source>
        <dbReference type="EMBL" id="KAI4870515.1"/>
    </source>
</evidence>
<organism evidence="1 2">
    <name type="scientific">Hypoxylon rubiginosum</name>
    <dbReference type="NCBI Taxonomy" id="110542"/>
    <lineage>
        <taxon>Eukaryota</taxon>
        <taxon>Fungi</taxon>
        <taxon>Dikarya</taxon>
        <taxon>Ascomycota</taxon>
        <taxon>Pezizomycotina</taxon>
        <taxon>Sordariomycetes</taxon>
        <taxon>Xylariomycetidae</taxon>
        <taxon>Xylariales</taxon>
        <taxon>Hypoxylaceae</taxon>
        <taxon>Hypoxylon</taxon>
    </lineage>
</organism>
<gene>
    <name evidence="1" type="ORF">F4820DRAFT_258936</name>
</gene>
<sequence length="255" mass="29594">MECSPLMRAPVEVRMMIYDYLFDDGGNKQLCIRNGNAGKLPKAEHRRRSRYYVLDKTFHRRCYDTTYRLDTEGTSFCAAIMRVSRAIYEETSYVLYRGHTFDFGSDIEAVEPFLSDLTPSSRQLIREISLYKRGPVPPYDNDRSEWRNVCRFLQEQGSIRKLRLVVQGGRPSTTWEGPKEFTAADLKLLFDIKHESLDWVEELLHIRGLEELEILPDVHYCPPPSSTNMIIFAALSASIERGLTEFLKTQLCLSY</sequence>
<comment type="caution">
    <text evidence="1">The sequence shown here is derived from an EMBL/GenBank/DDBJ whole genome shotgun (WGS) entry which is preliminary data.</text>
</comment>